<dbReference type="EC" id="2.7.7.89" evidence="7"/>
<keyword evidence="4 7" id="KW-0067">ATP-binding</keyword>
<comment type="similarity">
    <text evidence="7">Belongs to the GlnE family.</text>
</comment>
<dbReference type="Gene3D" id="3.30.460.10">
    <property type="entry name" value="Beta Polymerase, domain 2"/>
    <property type="match status" value="2"/>
</dbReference>
<dbReference type="PANTHER" id="PTHR30621:SF0">
    <property type="entry name" value="BIFUNCTIONAL GLUTAMINE SYNTHETASE ADENYLYLTRANSFERASE_ADENYLYL-REMOVING ENZYME"/>
    <property type="match status" value="1"/>
</dbReference>
<keyword evidence="6 7" id="KW-0511">Multifunctional enzyme</keyword>
<evidence type="ECO:0000256" key="3">
    <source>
        <dbReference type="ARBA" id="ARBA00022741"/>
    </source>
</evidence>
<evidence type="ECO:0000256" key="7">
    <source>
        <dbReference type="HAMAP-Rule" id="MF_00802"/>
    </source>
</evidence>
<feature type="domain" description="PII-uridylyltransferase/Glutamine-synthetase adenylyltransferase" evidence="9">
    <location>
        <begin position="281"/>
        <end position="420"/>
    </location>
</feature>
<dbReference type="GO" id="GO:0047388">
    <property type="term" value="F:[glutamine synthetase]-adenylyl-L-tyrosine phosphorylase activity"/>
    <property type="evidence" value="ECO:0007669"/>
    <property type="project" value="UniProtKB-EC"/>
</dbReference>
<evidence type="ECO:0000256" key="2">
    <source>
        <dbReference type="ARBA" id="ARBA00022695"/>
    </source>
</evidence>
<gene>
    <name evidence="7 10" type="primary">glnE</name>
    <name evidence="10" type="ORF">RM532_08595</name>
</gene>
<proteinExistence type="inferred from homology"/>
<dbReference type="CDD" id="cd05401">
    <property type="entry name" value="NT_GlnE_GlnD_like"/>
    <property type="match status" value="2"/>
</dbReference>
<feature type="region of interest" description="Adenylyl transferase" evidence="7">
    <location>
        <begin position="433"/>
        <end position="950"/>
    </location>
</feature>
<dbReference type="Proteomes" id="UP001251857">
    <property type="component" value="Unassembled WGS sequence"/>
</dbReference>
<evidence type="ECO:0000256" key="1">
    <source>
        <dbReference type="ARBA" id="ARBA00022679"/>
    </source>
</evidence>
<keyword evidence="10" id="KW-0436">Ligase</keyword>
<dbReference type="InterPro" id="IPR023057">
    <property type="entry name" value="GlnE"/>
</dbReference>
<dbReference type="InterPro" id="IPR013546">
    <property type="entry name" value="PII_UdlTrfase/GS_AdlTrfase"/>
</dbReference>
<evidence type="ECO:0000259" key="9">
    <source>
        <dbReference type="Pfam" id="PF08335"/>
    </source>
</evidence>
<evidence type="ECO:0000256" key="6">
    <source>
        <dbReference type="ARBA" id="ARBA00023268"/>
    </source>
</evidence>
<dbReference type="NCBIfam" id="NF008292">
    <property type="entry name" value="PRK11072.1"/>
    <property type="match status" value="1"/>
</dbReference>
<keyword evidence="5 7" id="KW-0460">Magnesium</keyword>
<dbReference type="InterPro" id="IPR005190">
    <property type="entry name" value="GlnE_rpt_dom"/>
</dbReference>
<keyword evidence="1 7" id="KW-0808">Transferase</keyword>
<dbReference type="InterPro" id="IPR043519">
    <property type="entry name" value="NT_sf"/>
</dbReference>
<comment type="catalytic activity">
    <reaction evidence="7">
        <text>[glutamine synthetase]-O(4)-(5'-adenylyl)-L-tyrosine + phosphate = [glutamine synthetase]-L-tyrosine + ADP</text>
        <dbReference type="Rhea" id="RHEA:43716"/>
        <dbReference type="Rhea" id="RHEA-COMP:10660"/>
        <dbReference type="Rhea" id="RHEA-COMP:10661"/>
        <dbReference type="ChEBI" id="CHEBI:43474"/>
        <dbReference type="ChEBI" id="CHEBI:46858"/>
        <dbReference type="ChEBI" id="CHEBI:83624"/>
        <dbReference type="ChEBI" id="CHEBI:456216"/>
        <dbReference type="EC" id="2.7.7.89"/>
    </reaction>
</comment>
<dbReference type="EMBL" id="JAVRIB010000007">
    <property type="protein sequence ID" value="MDT0635018.1"/>
    <property type="molecule type" value="Genomic_DNA"/>
</dbReference>
<dbReference type="PANTHER" id="PTHR30621">
    <property type="entry name" value="GLUTAMINE SYNTHETASE ADENYLYLTRANSFERASE"/>
    <property type="match status" value="1"/>
</dbReference>
<comment type="catalytic activity">
    <reaction evidence="7">
        <text>[glutamine synthetase]-L-tyrosine + ATP = [glutamine synthetase]-O(4)-(5'-adenylyl)-L-tyrosine + diphosphate</text>
        <dbReference type="Rhea" id="RHEA:18589"/>
        <dbReference type="Rhea" id="RHEA-COMP:10660"/>
        <dbReference type="Rhea" id="RHEA-COMP:10661"/>
        <dbReference type="ChEBI" id="CHEBI:30616"/>
        <dbReference type="ChEBI" id="CHEBI:33019"/>
        <dbReference type="ChEBI" id="CHEBI:46858"/>
        <dbReference type="ChEBI" id="CHEBI:83624"/>
        <dbReference type="EC" id="2.7.7.42"/>
    </reaction>
</comment>
<evidence type="ECO:0000313" key="10">
    <source>
        <dbReference type="EMBL" id="MDT0635018.1"/>
    </source>
</evidence>
<organism evidence="10 11">
    <name type="scientific">Spectribacter hydrogenoxidans</name>
    <dbReference type="NCBI Taxonomy" id="3075608"/>
    <lineage>
        <taxon>Bacteria</taxon>
        <taxon>Pseudomonadati</taxon>
        <taxon>Pseudomonadota</taxon>
        <taxon>Gammaproteobacteria</taxon>
        <taxon>Salinisphaerales</taxon>
        <taxon>Salinisphaeraceae</taxon>
        <taxon>Spectribacter</taxon>
    </lineage>
</organism>
<reference evidence="10 11" key="1">
    <citation type="submission" date="2023-09" db="EMBL/GenBank/DDBJ databases">
        <authorList>
            <person name="Rey-Velasco X."/>
        </authorList>
    </citation>
    <scope>NUCLEOTIDE SEQUENCE [LARGE SCALE GENOMIC DNA]</scope>
    <source>
        <strain evidence="10 11">W335</strain>
    </source>
</reference>
<dbReference type="Pfam" id="PF03710">
    <property type="entry name" value="GlnE"/>
    <property type="match status" value="2"/>
</dbReference>
<comment type="cofactor">
    <cofactor evidence="7">
        <name>Mg(2+)</name>
        <dbReference type="ChEBI" id="CHEBI:18420"/>
    </cofactor>
</comment>
<accession>A0ABU3C0G5</accession>
<comment type="caution">
    <text evidence="10">The sequence shown here is derived from an EMBL/GenBank/DDBJ whole genome shotgun (WGS) entry which is preliminary data.</text>
</comment>
<feature type="domain" description="Glutamate-ammonia ligase adenylyltransferase repeated" evidence="8">
    <location>
        <begin position="537"/>
        <end position="790"/>
    </location>
</feature>
<dbReference type="Gene3D" id="1.20.120.330">
    <property type="entry name" value="Nucleotidyltransferases domain 2"/>
    <property type="match status" value="2"/>
</dbReference>
<protein>
    <recommendedName>
        <fullName evidence="7">Bifunctional glutamine synthetase adenylyltransferase/adenylyl-removing enzyme</fullName>
    </recommendedName>
    <alternativeName>
        <fullName evidence="7">ATP:glutamine synthetase adenylyltransferase</fullName>
    </alternativeName>
    <alternativeName>
        <fullName evidence="7">ATase</fullName>
    </alternativeName>
    <domain>
        <recommendedName>
            <fullName evidence="7">Glutamine synthetase adenylyl-L-tyrosine phosphorylase</fullName>
            <ecNumber evidence="7">2.7.7.89</ecNumber>
        </recommendedName>
        <alternativeName>
            <fullName evidence="7">Adenylyl removase</fullName>
            <shortName evidence="7">AR</shortName>
            <shortName evidence="7">AT-N</shortName>
        </alternativeName>
    </domain>
    <domain>
        <recommendedName>
            <fullName evidence="7">Glutamine synthetase adenylyl transferase</fullName>
            <ecNumber evidence="7">2.7.7.42</ecNumber>
        </recommendedName>
        <alternativeName>
            <fullName evidence="7">Adenylyl transferase</fullName>
            <shortName evidence="7">AT</shortName>
            <shortName evidence="7">AT-C</shortName>
        </alternativeName>
    </domain>
</protein>
<name>A0ABU3C0G5_9GAMM</name>
<dbReference type="GO" id="GO:0016874">
    <property type="term" value="F:ligase activity"/>
    <property type="evidence" value="ECO:0007669"/>
    <property type="project" value="UniProtKB-KW"/>
</dbReference>
<evidence type="ECO:0000256" key="4">
    <source>
        <dbReference type="ARBA" id="ARBA00022840"/>
    </source>
</evidence>
<comment type="function">
    <text evidence="7">Involved in the regulation of glutamine synthetase GlnA, a key enzyme in the process to assimilate ammonia. When cellular nitrogen levels are high, the C-terminal adenylyl transferase (AT) inactivates GlnA by covalent transfer of an adenylyl group from ATP to specific tyrosine residue of GlnA, thus reducing its activity. Conversely, when nitrogen levels are low, the N-terminal adenylyl removase (AR) activates GlnA by removing the adenylyl group by phosphorolysis, increasing its activity. The regulatory region of GlnE binds the signal transduction protein PII (GlnB) which indicates the nitrogen status of the cell.</text>
</comment>
<keyword evidence="3 7" id="KW-0547">Nucleotide-binding</keyword>
<evidence type="ECO:0000313" key="11">
    <source>
        <dbReference type="Proteomes" id="UP001251857"/>
    </source>
</evidence>
<sequence length="950" mass="106010">MSADTPTAPAGVSPATVDRVATASEFACRWMLARPDRFAELVAAGVLITPADRAELDTAAAALGETADPAGWLAACRQLRNEWLFRIAWRDLTDQADLEETLIALSDLADVCLEAALTQAETELAERHGHLHDDQDRPQRLIVLGMGKLGGRELNFSSDIDLIFAHRGAGETDGSRPLDAAEYFKRVARRLVQLLAEQTADGFVYRVDTRLRPFGDSGVLVASLPALEQYYQTHGREWERYAWIKARPVAGDIDGGRRVIEMLRPFVYRRYLDYSAFESIRDMKALINRQVAQRGMEDNIKLGSGGIREIEFIAQAFQLIRGGHEPALQDTRLLPTLARLGEQGHIPAHVARDLDRAYRFLRRLENRLQAWADQQTHDLPADDDRRKRLAVSMGFEDWSALSTAVADWRRRVHDAFEQVFLSPQTDEPVAEADDDILALWEGDMDADAAAELLATYGIDDAEPVLAAVARLRDDSLYRALADRGQRWMTRLLPLLFGAAAATPEPSLAMQRSLQVMEAVTGRTTYVALLVEHPTALSHLVRLCAASPWIAEQIKAQPVLLDSLLDPRVLYRPPRKSELSAALAEELAPVPEADLENRMDLLRRFRQRALLRVAAADVSDAMPLMIVSDHLTELAEVILTAALDMAWSQMMSRYGRPTIRGGDRDGEVARFAVIGYGKMGGIELGYGSDLDLVFVHDSPGDQETDGDNRCLTHQAFFLRLAQRLIHVLNTQTGAGRAYEVDMRLRPSGQSGLLVGHIDAFAAYQREQAWTWEHQALVRSRPVAGNESLGEVFRVVRADILGAARDVDKLRREVAGMRRKMRDNLTRREPGNLDLKQTPGGLVDIEFLAQFAVLRYACECPPLLRFSDTIRILETLESAQLLDYDTTRQLTDAYRAYRMRVHAGALQQSRAMIGETELQAERDAVQAAWQAWIGEPDDQAESGPDMAPKSRP</sequence>
<dbReference type="Pfam" id="PF08335">
    <property type="entry name" value="GlnD_UR_UTase"/>
    <property type="match status" value="2"/>
</dbReference>
<dbReference type="SUPFAM" id="SSF81301">
    <property type="entry name" value="Nucleotidyltransferase"/>
    <property type="match status" value="2"/>
</dbReference>
<dbReference type="GO" id="GO:0008882">
    <property type="term" value="F:[glutamate-ammonia-ligase] adenylyltransferase activity"/>
    <property type="evidence" value="ECO:0007669"/>
    <property type="project" value="UniProtKB-EC"/>
</dbReference>
<evidence type="ECO:0000259" key="8">
    <source>
        <dbReference type="Pfam" id="PF03710"/>
    </source>
</evidence>
<keyword evidence="11" id="KW-1185">Reference proteome</keyword>
<evidence type="ECO:0000256" key="5">
    <source>
        <dbReference type="ARBA" id="ARBA00022842"/>
    </source>
</evidence>
<dbReference type="SUPFAM" id="SSF81593">
    <property type="entry name" value="Nucleotidyltransferase substrate binding subunit/domain"/>
    <property type="match status" value="2"/>
</dbReference>
<dbReference type="Gene3D" id="1.20.120.1510">
    <property type="match status" value="1"/>
</dbReference>
<feature type="domain" description="Glutamate-ammonia ligase adenylyltransferase repeated" evidence="8">
    <location>
        <begin position="18"/>
        <end position="254"/>
    </location>
</feature>
<dbReference type="HAMAP" id="MF_00802">
    <property type="entry name" value="GlnE"/>
    <property type="match status" value="1"/>
</dbReference>
<dbReference type="EC" id="2.7.7.42" evidence="7"/>
<keyword evidence="2 7" id="KW-0548">Nucleotidyltransferase</keyword>
<feature type="region of interest" description="Adenylyl removase" evidence="7">
    <location>
        <begin position="1"/>
        <end position="424"/>
    </location>
</feature>
<feature type="domain" description="PII-uridylyltransferase/Glutamine-synthetase adenylyltransferase" evidence="9">
    <location>
        <begin position="815"/>
        <end position="902"/>
    </location>
</feature>
<dbReference type="RefSeq" id="WP_311652861.1">
    <property type="nucleotide sequence ID" value="NZ_JAVRIB010000007.1"/>
</dbReference>